<dbReference type="InterPro" id="IPR015413">
    <property type="entry name" value="Methionyl/Leucyl_tRNA_Synth"/>
</dbReference>
<keyword evidence="2 9" id="KW-0963">Cytoplasm</keyword>
<dbReference type="InterPro" id="IPR014729">
    <property type="entry name" value="Rossmann-like_a/b/a_fold"/>
</dbReference>
<keyword evidence="7 9" id="KW-0030">Aminoacyl-tRNA synthetase</keyword>
<proteinExistence type="inferred from homology"/>
<dbReference type="InterPro" id="IPR002300">
    <property type="entry name" value="aa-tRNA-synth_Ia"/>
</dbReference>
<dbReference type="InterPro" id="IPR002302">
    <property type="entry name" value="Leu-tRNA-ligase"/>
</dbReference>
<dbReference type="GO" id="GO:0005829">
    <property type="term" value="C:cytosol"/>
    <property type="evidence" value="ECO:0007669"/>
    <property type="project" value="TreeGrafter"/>
</dbReference>
<comment type="subcellular location">
    <subcellularLocation>
        <location evidence="9">Cytoplasm</location>
    </subcellularLocation>
</comment>
<dbReference type="EMBL" id="LCNU01000017">
    <property type="protein sequence ID" value="KKU63826.1"/>
    <property type="molecule type" value="Genomic_DNA"/>
</dbReference>
<evidence type="ECO:0000256" key="9">
    <source>
        <dbReference type="HAMAP-Rule" id="MF_00049"/>
    </source>
</evidence>
<dbReference type="InterPro" id="IPR009080">
    <property type="entry name" value="tRNAsynth_Ia_anticodon-bd"/>
</dbReference>
<dbReference type="PRINTS" id="PR00985">
    <property type="entry name" value="TRNASYNTHLEU"/>
</dbReference>
<dbReference type="AlphaFoldDB" id="A0A0G1S358"/>
<dbReference type="CDD" id="cd07958">
    <property type="entry name" value="Anticodon_Ia_Leu_BEm"/>
    <property type="match status" value="1"/>
</dbReference>
<dbReference type="Gene3D" id="1.10.730.10">
    <property type="entry name" value="Isoleucyl-tRNA Synthetase, Domain 1"/>
    <property type="match status" value="1"/>
</dbReference>
<comment type="similarity">
    <text evidence="1 9 10">Belongs to the class-I aminoacyl-tRNA synthetase family.</text>
</comment>
<evidence type="ECO:0000259" key="12">
    <source>
        <dbReference type="Pfam" id="PF08264"/>
    </source>
</evidence>
<dbReference type="PATRIC" id="fig|1618364.3.peg.640"/>
<evidence type="ECO:0000256" key="5">
    <source>
        <dbReference type="ARBA" id="ARBA00022840"/>
    </source>
</evidence>
<dbReference type="EC" id="6.1.1.4" evidence="9"/>
<dbReference type="HAMAP" id="MF_00049_B">
    <property type="entry name" value="Leu_tRNA_synth_B"/>
    <property type="match status" value="1"/>
</dbReference>
<dbReference type="InterPro" id="IPR001412">
    <property type="entry name" value="aa-tRNA-synth_I_CS"/>
</dbReference>
<dbReference type="InterPro" id="IPR025709">
    <property type="entry name" value="Leu_tRNA-synth_edit"/>
</dbReference>
<comment type="caution">
    <text evidence="15">The sequence shown here is derived from an EMBL/GenBank/DDBJ whole genome shotgun (WGS) entry which is preliminary data.</text>
</comment>
<dbReference type="FunFam" id="1.10.730.10:FF:000002">
    <property type="entry name" value="Leucine--tRNA ligase"/>
    <property type="match status" value="1"/>
</dbReference>
<keyword evidence="6 9" id="KW-0648">Protein biosynthesis</keyword>
<evidence type="ECO:0000256" key="1">
    <source>
        <dbReference type="ARBA" id="ARBA00005594"/>
    </source>
</evidence>
<evidence type="ECO:0000256" key="10">
    <source>
        <dbReference type="RuleBase" id="RU363035"/>
    </source>
</evidence>
<dbReference type="GO" id="GO:0006429">
    <property type="term" value="P:leucyl-tRNA aminoacylation"/>
    <property type="evidence" value="ECO:0007669"/>
    <property type="project" value="UniProtKB-UniRule"/>
</dbReference>
<evidence type="ECO:0000313" key="15">
    <source>
        <dbReference type="EMBL" id="KKU63826.1"/>
    </source>
</evidence>
<sequence length="864" mass="100014">MSIDNSKENKKWEDLWLKHEIYKSTDKDKRKKRYILVEFPYPSGERLHVGHARSYTCLDAVARKHRMQGENVLFPFGWDAFGLPAENYALKSGIHPRVTTAMNITNSKEQAISWGLSFDWNREINTTDPEYYKWTQWIFVQMFKHGLAYKSEIAVNWCPSCKINLANEEVIDGKCERCGTETERRLQKQWLLRITQYADRLISDLEKVDYREDIKHQQINWIGRKAGALIKFQIAESDHDVEVFTTRPETIYGVTYLAVAPEYAESLPWVQNRSKKEQVFEYVRKVMRMSERSRKQEKEKTGMETGFKALNPVNGEKIPVWVCDYVMTDVGTGAIMGVPAHDERDFKFAHKHNLPIRQVVAGGDVSHEAYEGEGKAMNSELIQGLETGEAAARILGWLEEKGAGKLSYSLHLRDWVFSRQHYWGEPIPMVFCPKCAGQGKSWFTTREAQEKIRNANIEVPNKHKALELTKTLEQRILNLEFTAGMAGWYPVPEEDLPVKLPEVEKYQPTQTGESPLANVISWVETKCPECGGKASRETDTMPNWAGSSWYYLRYCDPHNDKSLADKDKLAYWLPVDWYNGGMEHVTLHLLYSRFWHKFLYDIGAVPTDEPYHKRTSHGVILGPDRRKMSKSKGNVINPDDVVNKYGADTLRMYEMFIGPFEQMVSWSWEGVEGVNRYLKRVRVLAEDTLSSRRKTGSNQAWARINRLIVRIDKDLEEMKFNTAVAAMMEYTNWWMDHKDDMGLDGLEIYIKILAPMAPFLAEETYQRLRETTANQDNLNKNEFTSVHLQSWPKADASVTPEENVTVVVQINGKLRDRVEIPGEKTNDRNYIEKIVLEREKVKVKLPEMYKIIFIPGKIINIVGV</sequence>
<dbReference type="PANTHER" id="PTHR43740:SF2">
    <property type="entry name" value="LEUCINE--TRNA LIGASE, MITOCHONDRIAL"/>
    <property type="match status" value="1"/>
</dbReference>
<accession>A0A0G1S358</accession>
<dbReference type="InterPro" id="IPR009008">
    <property type="entry name" value="Val/Leu/Ile-tRNA-synth_edit"/>
</dbReference>
<dbReference type="PANTHER" id="PTHR43740">
    <property type="entry name" value="LEUCYL-TRNA SYNTHETASE"/>
    <property type="match status" value="1"/>
</dbReference>
<dbReference type="Proteomes" id="UP000034502">
    <property type="component" value="Unassembled WGS sequence"/>
</dbReference>
<dbReference type="Gene3D" id="3.10.20.590">
    <property type="match status" value="1"/>
</dbReference>
<keyword evidence="5 9" id="KW-0067">ATP-binding</keyword>
<dbReference type="Gene3D" id="3.90.740.10">
    <property type="entry name" value="Valyl/Leucyl/Isoleucyl-tRNA synthetase, editing domain"/>
    <property type="match status" value="1"/>
</dbReference>
<dbReference type="GO" id="GO:0004823">
    <property type="term" value="F:leucine-tRNA ligase activity"/>
    <property type="evidence" value="ECO:0007669"/>
    <property type="project" value="UniProtKB-UniRule"/>
</dbReference>
<dbReference type="Pfam" id="PF09334">
    <property type="entry name" value="tRNA-synt_1g"/>
    <property type="match status" value="1"/>
</dbReference>
<dbReference type="STRING" id="1618364.UX86_C0017G0008"/>
<dbReference type="GO" id="GO:0005524">
    <property type="term" value="F:ATP binding"/>
    <property type="evidence" value="ECO:0007669"/>
    <property type="project" value="UniProtKB-UniRule"/>
</dbReference>
<evidence type="ECO:0000256" key="8">
    <source>
        <dbReference type="ARBA" id="ARBA00047469"/>
    </source>
</evidence>
<feature type="short sequence motif" description="'KMSKS' region" evidence="9">
    <location>
        <begin position="627"/>
        <end position="631"/>
    </location>
</feature>
<dbReference type="InterPro" id="IPR013155">
    <property type="entry name" value="M/V/L/I-tRNA-synth_anticd-bd"/>
</dbReference>
<dbReference type="Pfam" id="PF13603">
    <property type="entry name" value="tRNA-synt_1_2"/>
    <property type="match status" value="1"/>
</dbReference>
<dbReference type="SUPFAM" id="SSF47323">
    <property type="entry name" value="Anticodon-binding domain of a subclass of class I aminoacyl-tRNA synthetases"/>
    <property type="match status" value="1"/>
</dbReference>
<evidence type="ECO:0000256" key="3">
    <source>
        <dbReference type="ARBA" id="ARBA00022598"/>
    </source>
</evidence>
<evidence type="ECO:0000256" key="6">
    <source>
        <dbReference type="ARBA" id="ARBA00022917"/>
    </source>
</evidence>
<feature type="domain" description="Methionyl/Leucyl tRNA synthetase" evidence="13">
    <location>
        <begin position="35"/>
        <end position="185"/>
    </location>
</feature>
<evidence type="ECO:0000313" key="16">
    <source>
        <dbReference type="Proteomes" id="UP000034502"/>
    </source>
</evidence>
<evidence type="ECO:0000256" key="2">
    <source>
        <dbReference type="ARBA" id="ARBA00022490"/>
    </source>
</evidence>
<gene>
    <name evidence="9" type="primary">leuS</name>
    <name evidence="15" type="ORF">UX86_C0017G0008</name>
</gene>
<evidence type="ECO:0000256" key="7">
    <source>
        <dbReference type="ARBA" id="ARBA00023146"/>
    </source>
</evidence>
<dbReference type="SUPFAM" id="SSF50677">
    <property type="entry name" value="ValRS/IleRS/LeuRS editing domain"/>
    <property type="match status" value="1"/>
</dbReference>
<protein>
    <recommendedName>
        <fullName evidence="9">Leucine--tRNA ligase</fullName>
        <ecNumber evidence="9">6.1.1.4</ecNumber>
    </recommendedName>
    <alternativeName>
        <fullName evidence="9">Leucyl-tRNA synthetase</fullName>
        <shortName evidence="9">LeuRS</shortName>
    </alternativeName>
</protein>
<dbReference type="FunFam" id="3.40.50.620:FF:000003">
    <property type="entry name" value="Leucine--tRNA ligase"/>
    <property type="match status" value="1"/>
</dbReference>
<dbReference type="Pfam" id="PF00133">
    <property type="entry name" value="tRNA-synt_1"/>
    <property type="match status" value="1"/>
</dbReference>
<dbReference type="Pfam" id="PF08264">
    <property type="entry name" value="Anticodon_1"/>
    <property type="match status" value="1"/>
</dbReference>
<feature type="binding site" evidence="9">
    <location>
        <position position="630"/>
    </location>
    <ligand>
        <name>ATP</name>
        <dbReference type="ChEBI" id="CHEBI:30616"/>
    </ligand>
</feature>
<feature type="domain" description="Methionyl/Valyl/Leucyl/Isoleucyl-tRNA synthetase anticodon-binding" evidence="12">
    <location>
        <begin position="700"/>
        <end position="824"/>
    </location>
</feature>
<feature type="domain" description="Leucyl-tRNA synthetase editing" evidence="14">
    <location>
        <begin position="220"/>
        <end position="398"/>
    </location>
</feature>
<dbReference type="PROSITE" id="PS00178">
    <property type="entry name" value="AA_TRNA_LIGASE_I"/>
    <property type="match status" value="1"/>
</dbReference>
<name>A0A0G1S358_9BACT</name>
<feature type="domain" description="Aminoacyl-tRNA synthetase class Ia" evidence="11">
    <location>
        <begin position="565"/>
        <end position="653"/>
    </location>
</feature>
<evidence type="ECO:0000259" key="11">
    <source>
        <dbReference type="Pfam" id="PF00133"/>
    </source>
</evidence>
<keyword evidence="4 9" id="KW-0547">Nucleotide-binding</keyword>
<dbReference type="SUPFAM" id="SSF52374">
    <property type="entry name" value="Nucleotidylyl transferase"/>
    <property type="match status" value="1"/>
</dbReference>
<reference evidence="15 16" key="1">
    <citation type="journal article" date="2015" name="Nature">
        <title>rRNA introns, odd ribosomes, and small enigmatic genomes across a large radiation of phyla.</title>
        <authorList>
            <person name="Brown C.T."/>
            <person name="Hug L.A."/>
            <person name="Thomas B.C."/>
            <person name="Sharon I."/>
            <person name="Castelle C.J."/>
            <person name="Singh A."/>
            <person name="Wilkins M.J."/>
            <person name="Williams K.H."/>
            <person name="Banfield J.F."/>
        </authorList>
    </citation>
    <scope>NUCLEOTIDE SEQUENCE [LARGE SCALE GENOMIC DNA]</scope>
</reference>
<comment type="caution">
    <text evidence="9">Lacks conserved residue(s) required for the propagation of feature annotation.</text>
</comment>
<dbReference type="NCBIfam" id="TIGR00396">
    <property type="entry name" value="leuS_bact"/>
    <property type="match status" value="1"/>
</dbReference>
<dbReference type="GO" id="GO:0002161">
    <property type="term" value="F:aminoacyl-tRNA deacylase activity"/>
    <property type="evidence" value="ECO:0007669"/>
    <property type="project" value="InterPro"/>
</dbReference>
<keyword evidence="3 9" id="KW-0436">Ligase</keyword>
<evidence type="ECO:0000259" key="13">
    <source>
        <dbReference type="Pfam" id="PF09334"/>
    </source>
</evidence>
<dbReference type="Gene3D" id="3.40.50.620">
    <property type="entry name" value="HUPs"/>
    <property type="match status" value="2"/>
</dbReference>
<evidence type="ECO:0000259" key="14">
    <source>
        <dbReference type="Pfam" id="PF13603"/>
    </source>
</evidence>
<comment type="catalytic activity">
    <reaction evidence="8 9">
        <text>tRNA(Leu) + L-leucine + ATP = L-leucyl-tRNA(Leu) + AMP + diphosphate</text>
        <dbReference type="Rhea" id="RHEA:11688"/>
        <dbReference type="Rhea" id="RHEA-COMP:9613"/>
        <dbReference type="Rhea" id="RHEA-COMP:9622"/>
        <dbReference type="ChEBI" id="CHEBI:30616"/>
        <dbReference type="ChEBI" id="CHEBI:33019"/>
        <dbReference type="ChEBI" id="CHEBI:57427"/>
        <dbReference type="ChEBI" id="CHEBI:78442"/>
        <dbReference type="ChEBI" id="CHEBI:78494"/>
        <dbReference type="ChEBI" id="CHEBI:456215"/>
        <dbReference type="EC" id="6.1.1.4"/>
    </reaction>
</comment>
<evidence type="ECO:0000256" key="4">
    <source>
        <dbReference type="ARBA" id="ARBA00022741"/>
    </source>
</evidence>
<organism evidence="15 16">
    <name type="scientific">Candidatus Amesbacteria bacterium GW2011_GWC1_47_15</name>
    <dbReference type="NCBI Taxonomy" id="1618364"/>
    <lineage>
        <taxon>Bacteria</taxon>
        <taxon>Candidatus Amesiibacteriota</taxon>
    </lineage>
</organism>